<evidence type="ECO:0000313" key="2">
    <source>
        <dbReference type="EMBL" id="CAK9207969.1"/>
    </source>
</evidence>
<gene>
    <name evidence="2" type="ORF">CSSPTR1EN2_LOCUS9072</name>
</gene>
<reference evidence="2" key="1">
    <citation type="submission" date="2024-02" db="EMBL/GenBank/DDBJ databases">
        <authorList>
            <consortium name="ELIXIR-Norway"/>
            <consortium name="Elixir Norway"/>
        </authorList>
    </citation>
    <scope>NUCLEOTIDE SEQUENCE</scope>
</reference>
<feature type="compositionally biased region" description="Polar residues" evidence="1">
    <location>
        <begin position="158"/>
        <end position="168"/>
    </location>
</feature>
<evidence type="ECO:0000256" key="1">
    <source>
        <dbReference type="SAM" id="MobiDB-lite"/>
    </source>
</evidence>
<protein>
    <submittedName>
        <fullName evidence="2">Uncharacterized protein</fullName>
    </submittedName>
</protein>
<dbReference type="Proteomes" id="UP001497512">
    <property type="component" value="Chromosome 16"/>
</dbReference>
<feature type="region of interest" description="Disordered" evidence="1">
    <location>
        <begin position="1"/>
        <end position="85"/>
    </location>
</feature>
<organism evidence="2 3">
    <name type="scientific">Sphagnum troendelagicum</name>
    <dbReference type="NCBI Taxonomy" id="128251"/>
    <lineage>
        <taxon>Eukaryota</taxon>
        <taxon>Viridiplantae</taxon>
        <taxon>Streptophyta</taxon>
        <taxon>Embryophyta</taxon>
        <taxon>Bryophyta</taxon>
        <taxon>Sphagnophytina</taxon>
        <taxon>Sphagnopsida</taxon>
        <taxon>Sphagnales</taxon>
        <taxon>Sphagnaceae</taxon>
        <taxon>Sphagnum</taxon>
    </lineage>
</organism>
<feature type="compositionally biased region" description="Low complexity" evidence="1">
    <location>
        <begin position="75"/>
        <end position="85"/>
    </location>
</feature>
<sequence length="168" mass="17444">MPTSSLLKSVLKNQKPKQSSASFGSTSTGTSATSQNGNQENTRESSRGGKHGTSSSCVPDGKTRPPSAKPPLPNNPSARAPSPAATKIACVCAPTKHAGSFRCRLHRGGQFQWGAGSGRRLMNLQQDHQLLPMSSNPSSSLAARISSASSGSMSSCSRLQHTHSASDL</sequence>
<feature type="compositionally biased region" description="Low complexity" evidence="1">
    <location>
        <begin position="19"/>
        <end position="34"/>
    </location>
</feature>
<dbReference type="PANTHER" id="PTHR33132">
    <property type="entry name" value="OSJNBB0118P14.9 PROTEIN"/>
    <property type="match status" value="1"/>
</dbReference>
<keyword evidence="3" id="KW-1185">Reference proteome</keyword>
<evidence type="ECO:0000313" key="3">
    <source>
        <dbReference type="Proteomes" id="UP001497512"/>
    </source>
</evidence>
<dbReference type="PANTHER" id="PTHR33132:SF145">
    <property type="entry name" value="OS04G0403900 PROTEIN"/>
    <property type="match status" value="1"/>
</dbReference>
<dbReference type="EMBL" id="OZ019908">
    <property type="protein sequence ID" value="CAK9207969.1"/>
    <property type="molecule type" value="Genomic_DNA"/>
</dbReference>
<proteinExistence type="predicted"/>
<name>A0ABP0TYZ9_9BRYO</name>
<feature type="compositionally biased region" description="Low complexity" evidence="1">
    <location>
        <begin position="134"/>
        <end position="157"/>
    </location>
</feature>
<feature type="region of interest" description="Disordered" evidence="1">
    <location>
        <begin position="128"/>
        <end position="168"/>
    </location>
</feature>
<accession>A0ABP0TYZ9</accession>